<dbReference type="AlphaFoldDB" id="A0ABD6F1E7"/>
<sequence>AISMSESGNQVMFDLKGAMPFKGDFLSVLDFKTNNVAVIDSTLRENRKSRVCFLLPLNATSIPSKAALTIASKNSLKKTEQYQGWDELWQFVAEPISYVTGMFENEIEDCREARWISVKWTSENQKSQKCTDCYDFCLPEYGILHDQVRNEKYLNIVRRTCFYLFVPEWQSFVHSGREEIVQRELNPSFSLTAAMPQPMEEIATKSDSSLPLSEKDFETKWVILQQPTSSFNVLSVFHFFASTCFAF</sequence>
<gene>
    <name evidence="1" type="ORF">AB6A40_010368</name>
</gene>
<feature type="non-terminal residue" evidence="1">
    <location>
        <position position="1"/>
    </location>
</feature>
<dbReference type="EMBL" id="JBGFUD010013210">
    <property type="protein sequence ID" value="MFH4983659.1"/>
    <property type="molecule type" value="Genomic_DNA"/>
</dbReference>
<name>A0ABD6F1E7_9BILA</name>
<keyword evidence="2" id="KW-1185">Reference proteome</keyword>
<organism evidence="1 2">
    <name type="scientific">Gnathostoma spinigerum</name>
    <dbReference type="NCBI Taxonomy" id="75299"/>
    <lineage>
        <taxon>Eukaryota</taxon>
        <taxon>Metazoa</taxon>
        <taxon>Ecdysozoa</taxon>
        <taxon>Nematoda</taxon>
        <taxon>Chromadorea</taxon>
        <taxon>Rhabditida</taxon>
        <taxon>Spirurina</taxon>
        <taxon>Gnathostomatomorpha</taxon>
        <taxon>Gnathostomatoidea</taxon>
        <taxon>Gnathostomatidae</taxon>
        <taxon>Gnathostoma</taxon>
    </lineage>
</organism>
<evidence type="ECO:0000313" key="1">
    <source>
        <dbReference type="EMBL" id="MFH4983659.1"/>
    </source>
</evidence>
<protein>
    <submittedName>
        <fullName evidence="1">Uncharacterized protein</fullName>
    </submittedName>
</protein>
<dbReference type="Proteomes" id="UP001608902">
    <property type="component" value="Unassembled WGS sequence"/>
</dbReference>
<reference evidence="1 2" key="1">
    <citation type="submission" date="2024-08" db="EMBL/GenBank/DDBJ databases">
        <title>Gnathostoma spinigerum genome.</title>
        <authorList>
            <person name="Gonzalez-Bertolin B."/>
            <person name="Monzon S."/>
            <person name="Zaballos A."/>
            <person name="Jimenez P."/>
            <person name="Dekumyoy P."/>
            <person name="Varona S."/>
            <person name="Cuesta I."/>
            <person name="Sumanam S."/>
            <person name="Adisakwattana P."/>
            <person name="Gasser R.B."/>
            <person name="Hernandez-Gonzalez A."/>
            <person name="Young N.D."/>
            <person name="Perteguer M.J."/>
        </authorList>
    </citation>
    <scope>NUCLEOTIDE SEQUENCE [LARGE SCALE GENOMIC DNA]</scope>
    <source>
        <strain evidence="1">AL3</strain>
        <tissue evidence="1">Liver</tissue>
    </source>
</reference>
<evidence type="ECO:0000313" key="2">
    <source>
        <dbReference type="Proteomes" id="UP001608902"/>
    </source>
</evidence>
<comment type="caution">
    <text evidence="1">The sequence shown here is derived from an EMBL/GenBank/DDBJ whole genome shotgun (WGS) entry which is preliminary data.</text>
</comment>
<proteinExistence type="predicted"/>
<accession>A0ABD6F1E7</accession>